<reference evidence="4 5" key="1">
    <citation type="submission" date="2014-03" db="EMBL/GenBank/DDBJ databases">
        <title>Genomics of Bifidobacteria.</title>
        <authorList>
            <person name="Ventura M."/>
            <person name="Milani C."/>
            <person name="Lugli G.A."/>
        </authorList>
    </citation>
    <scope>NUCLEOTIDE SEQUENCE [LARGE SCALE GENOMIC DNA]</scope>
    <source>
        <strain evidence="4 5">JCM 13495</strain>
    </source>
</reference>
<dbReference type="SUPFAM" id="SSF117892">
    <property type="entry name" value="Band 7/SPFH domain"/>
    <property type="match status" value="1"/>
</dbReference>
<dbReference type="Gene3D" id="3.30.479.30">
    <property type="entry name" value="Band 7 domain"/>
    <property type="match status" value="1"/>
</dbReference>
<keyword evidence="5" id="KW-1185">Reference proteome</keyword>
<dbReference type="GO" id="GO:0008233">
    <property type="term" value="F:peptidase activity"/>
    <property type="evidence" value="ECO:0007669"/>
    <property type="project" value="UniProtKB-KW"/>
</dbReference>
<gene>
    <name evidence="4" type="ORF">BITS_0443</name>
</gene>
<feature type="transmembrane region" description="Helical" evidence="2">
    <location>
        <begin position="29"/>
        <end position="53"/>
    </location>
</feature>
<dbReference type="EMBL" id="JGZU01000003">
    <property type="protein sequence ID" value="KFJ08119.1"/>
    <property type="molecule type" value="Genomic_DNA"/>
</dbReference>
<organism evidence="4 5">
    <name type="scientific">Bifidobacterium tsurumiense</name>
    <dbReference type="NCBI Taxonomy" id="356829"/>
    <lineage>
        <taxon>Bacteria</taxon>
        <taxon>Bacillati</taxon>
        <taxon>Actinomycetota</taxon>
        <taxon>Actinomycetes</taxon>
        <taxon>Bifidobacteriales</taxon>
        <taxon>Bifidobacteriaceae</taxon>
        <taxon>Bifidobacterium</taxon>
    </lineage>
</organism>
<dbReference type="Pfam" id="PF01145">
    <property type="entry name" value="Band_7"/>
    <property type="match status" value="1"/>
</dbReference>
<dbReference type="InterPro" id="IPR001107">
    <property type="entry name" value="Band_7"/>
</dbReference>
<evidence type="ECO:0000256" key="2">
    <source>
        <dbReference type="SAM" id="Phobius"/>
    </source>
</evidence>
<dbReference type="PANTHER" id="PTHR43446">
    <property type="entry name" value="MEMBRANE PROTEIN-RELATED"/>
    <property type="match status" value="1"/>
</dbReference>
<dbReference type="AlphaFoldDB" id="A0A087EK18"/>
<keyword evidence="2" id="KW-1133">Transmembrane helix</keyword>
<keyword evidence="2" id="KW-0472">Membrane</keyword>
<sequence>MMSANTTTPATDTSPTAERQGKAGSGWPVLFWDLLGFVASIALFVASIIMANISEDPLAFALMTISILLFIVMWIVAIGFFTLQPNEAKLLVLFGEYKGTIRGTGFYWANPFFSKTLSTSSAALNDDDEDGKSKTAEKPIKSKISLRARTLTGPKLKVNDKNGNPIQIANVIVWHVSDTARAAFDVDHYEEFVAMQSETALRHVASQYAYDHYEDTDDKAQGQITLRSNITEVSQALKTELSERLAQAGVTVDDARLTHLAYAPEIAQVMLRRQQAEAIIAARTKIVQGAVSMVNEAITELDREGTITLDEERKAAMVSNLMVVLCGDNDAQPVINTGTLYN</sequence>
<keyword evidence="2" id="KW-0812">Transmembrane</keyword>
<dbReference type="STRING" id="356829.BITS_0443"/>
<evidence type="ECO:0000259" key="3">
    <source>
        <dbReference type="SMART" id="SM00244"/>
    </source>
</evidence>
<feature type="domain" description="Band 7" evidence="3">
    <location>
        <begin position="78"/>
        <end position="274"/>
    </location>
</feature>
<protein>
    <submittedName>
        <fullName evidence="4">Membrane protease subunit</fullName>
    </submittedName>
</protein>
<evidence type="ECO:0000313" key="5">
    <source>
        <dbReference type="Proteomes" id="UP000029080"/>
    </source>
</evidence>
<keyword evidence="4" id="KW-0645">Protease</keyword>
<accession>A0A087EK18</accession>
<name>A0A087EK18_9BIFI</name>
<dbReference type="GO" id="GO:0006508">
    <property type="term" value="P:proteolysis"/>
    <property type="evidence" value="ECO:0007669"/>
    <property type="project" value="UniProtKB-KW"/>
</dbReference>
<keyword evidence="4" id="KW-0378">Hydrolase</keyword>
<dbReference type="CDD" id="cd03402">
    <property type="entry name" value="SPFH_like_u2"/>
    <property type="match status" value="1"/>
</dbReference>
<dbReference type="eggNOG" id="COG0330">
    <property type="taxonomic scope" value="Bacteria"/>
</dbReference>
<feature type="transmembrane region" description="Helical" evidence="2">
    <location>
        <begin position="59"/>
        <end position="83"/>
    </location>
</feature>
<feature type="compositionally biased region" description="Low complexity" evidence="1">
    <location>
        <begin position="1"/>
        <end position="17"/>
    </location>
</feature>
<proteinExistence type="predicted"/>
<feature type="region of interest" description="Disordered" evidence="1">
    <location>
        <begin position="1"/>
        <end position="23"/>
    </location>
</feature>
<dbReference type="SMART" id="SM00244">
    <property type="entry name" value="PHB"/>
    <property type="match status" value="1"/>
</dbReference>
<dbReference type="RefSeq" id="WP_026642898.1">
    <property type="nucleotide sequence ID" value="NZ_JAXEUP010000068.1"/>
</dbReference>
<dbReference type="Proteomes" id="UP000029080">
    <property type="component" value="Unassembled WGS sequence"/>
</dbReference>
<evidence type="ECO:0000256" key="1">
    <source>
        <dbReference type="SAM" id="MobiDB-lite"/>
    </source>
</evidence>
<comment type="caution">
    <text evidence="4">The sequence shown here is derived from an EMBL/GenBank/DDBJ whole genome shotgun (WGS) entry which is preliminary data.</text>
</comment>
<dbReference type="InterPro" id="IPR036013">
    <property type="entry name" value="Band_7/SPFH_dom_sf"/>
</dbReference>
<evidence type="ECO:0000313" key="4">
    <source>
        <dbReference type="EMBL" id="KFJ08119.1"/>
    </source>
</evidence>
<dbReference type="PANTHER" id="PTHR43446:SF1">
    <property type="entry name" value="BAND 7 DOMAIN-CONTAINING PROTEIN"/>
    <property type="match status" value="1"/>
</dbReference>